<dbReference type="Gene3D" id="3.30.460.10">
    <property type="entry name" value="Beta Polymerase, domain 2"/>
    <property type="match status" value="1"/>
</dbReference>
<organism evidence="1 2">
    <name type="scientific">Sphenostylis stenocarpa</name>
    <dbReference type="NCBI Taxonomy" id="92480"/>
    <lineage>
        <taxon>Eukaryota</taxon>
        <taxon>Viridiplantae</taxon>
        <taxon>Streptophyta</taxon>
        <taxon>Embryophyta</taxon>
        <taxon>Tracheophyta</taxon>
        <taxon>Spermatophyta</taxon>
        <taxon>Magnoliopsida</taxon>
        <taxon>eudicotyledons</taxon>
        <taxon>Gunneridae</taxon>
        <taxon>Pentapetalae</taxon>
        <taxon>rosids</taxon>
        <taxon>fabids</taxon>
        <taxon>Fabales</taxon>
        <taxon>Fabaceae</taxon>
        <taxon>Papilionoideae</taxon>
        <taxon>50 kb inversion clade</taxon>
        <taxon>NPAAA clade</taxon>
        <taxon>indigoferoid/millettioid clade</taxon>
        <taxon>Phaseoleae</taxon>
        <taxon>Sphenostylis</taxon>
    </lineage>
</organism>
<dbReference type="InterPro" id="IPR043519">
    <property type="entry name" value="NT_sf"/>
</dbReference>
<evidence type="ECO:0000313" key="2">
    <source>
        <dbReference type="Proteomes" id="UP001189624"/>
    </source>
</evidence>
<name>A0AA86TI12_9FABA</name>
<protein>
    <recommendedName>
        <fullName evidence="3">NYN domain-containing protein</fullName>
    </recommendedName>
</protein>
<dbReference type="InterPro" id="IPR058921">
    <property type="entry name" value="PAP/OAS1-rel"/>
</dbReference>
<dbReference type="Gramene" id="rna-AYBTSS11_LOCUS26749">
    <property type="protein sequence ID" value="CAJ1974669.1"/>
    <property type="gene ID" value="gene-AYBTSS11_LOCUS26749"/>
</dbReference>
<sequence>MNWFSQNPPPAHLFLISADKDFAAMLHQLKNAKLQYIACYLEGCSSCLFSAATITWQWSSLVKGKNLSGKHFNHPPDGSWCGDYKVILKNPVSDVEKSSSSQIVDIYEPSEDIHTDPKEVVIQICHVLRSYPLGISTVDLCAELKKRKVYFESVRSYIKIEIDEKESTATPNLNGEDKNKARQENVSRTPNVLQKFSVCSGKVIDEVCQNSYSLPVDDSMPDKMPSRSDKTYRNGPSFFGWIRSWVQFWKVQIVNDFKERKLSGLDQPEFLPGNSFWDDMETFIFTLKGSFIVSQEDMMHKLQKYGPQFLELSSPWRRYCSIGGTVNIREKVFPFGFVPLKTLPDGHIDLTAFCEDQHLEDSLIQDIQRILEREQKNEEAQFHVKEVQYIRAKVKIIKCLVENFVVDISFNQISGLGTLVLLRR</sequence>
<dbReference type="SUPFAM" id="SSF81301">
    <property type="entry name" value="Nucleotidyltransferase"/>
    <property type="match status" value="1"/>
</dbReference>
<accession>A0AA86TI12</accession>
<evidence type="ECO:0000313" key="1">
    <source>
        <dbReference type="EMBL" id="CAJ1974669.1"/>
    </source>
</evidence>
<gene>
    <name evidence="1" type="ORF">AYBTSS11_LOCUS26749</name>
</gene>
<dbReference type="PANTHER" id="PTHR45979:SF30">
    <property type="entry name" value="NUCLEOTIDYLTRANSFERASE"/>
    <property type="match status" value="1"/>
</dbReference>
<evidence type="ECO:0008006" key="3">
    <source>
        <dbReference type="Google" id="ProtNLM"/>
    </source>
</evidence>
<dbReference type="Proteomes" id="UP001189624">
    <property type="component" value="Chromosome 9"/>
</dbReference>
<dbReference type="PANTHER" id="PTHR45979">
    <property type="entry name" value="PAP/OAS1 SUBSTRATE-BINDING DOMAIN SUPERFAMILY"/>
    <property type="match status" value="1"/>
</dbReference>
<dbReference type="EMBL" id="OY731406">
    <property type="protein sequence ID" value="CAJ1974669.1"/>
    <property type="molecule type" value="Genomic_DNA"/>
</dbReference>
<proteinExistence type="predicted"/>
<keyword evidence="2" id="KW-1185">Reference proteome</keyword>
<reference evidence="1" key="1">
    <citation type="submission" date="2023-10" db="EMBL/GenBank/DDBJ databases">
        <authorList>
            <person name="Domelevo Entfellner J.-B."/>
        </authorList>
    </citation>
    <scope>NUCLEOTIDE SEQUENCE</scope>
</reference>
<dbReference type="AlphaFoldDB" id="A0AA86TI12"/>